<proteinExistence type="predicted"/>
<evidence type="ECO:0008006" key="4">
    <source>
        <dbReference type="Google" id="ProtNLM"/>
    </source>
</evidence>
<dbReference type="EMBL" id="NBXE01000002">
    <property type="protein sequence ID" value="RFA29494.1"/>
    <property type="molecule type" value="Genomic_DNA"/>
</dbReference>
<keyword evidence="1" id="KW-1133">Transmembrane helix</keyword>
<feature type="transmembrane region" description="Helical" evidence="1">
    <location>
        <begin position="382"/>
        <end position="404"/>
    </location>
</feature>
<feature type="transmembrane region" description="Helical" evidence="1">
    <location>
        <begin position="184"/>
        <end position="203"/>
    </location>
</feature>
<organism evidence="2 3">
    <name type="scientific">Subtercola boreus</name>
    <dbReference type="NCBI Taxonomy" id="120213"/>
    <lineage>
        <taxon>Bacteria</taxon>
        <taxon>Bacillati</taxon>
        <taxon>Actinomycetota</taxon>
        <taxon>Actinomycetes</taxon>
        <taxon>Micrococcales</taxon>
        <taxon>Microbacteriaceae</taxon>
        <taxon>Subtercola</taxon>
    </lineage>
</organism>
<evidence type="ECO:0000256" key="1">
    <source>
        <dbReference type="SAM" id="Phobius"/>
    </source>
</evidence>
<feature type="transmembrane region" description="Helical" evidence="1">
    <location>
        <begin position="296"/>
        <end position="313"/>
    </location>
</feature>
<keyword evidence="1" id="KW-0812">Transmembrane</keyword>
<feature type="transmembrane region" description="Helical" evidence="1">
    <location>
        <begin position="319"/>
        <end position="342"/>
    </location>
</feature>
<dbReference type="PANTHER" id="PTHR23542:SF1">
    <property type="entry name" value="MAJOR FACILITATOR SUPERFAMILY (MFS) PROFILE DOMAIN-CONTAINING PROTEIN"/>
    <property type="match status" value="1"/>
</dbReference>
<dbReference type="PANTHER" id="PTHR23542">
    <property type="match status" value="1"/>
</dbReference>
<reference evidence="2 3" key="1">
    <citation type="submission" date="2017-04" db="EMBL/GenBank/DDBJ databases">
        <title>Comparative genome analysis of Subtercola boreus.</title>
        <authorList>
            <person name="Cho Y.-J."/>
            <person name="Cho A."/>
            <person name="Kim O.-S."/>
            <person name="Lee J.-I."/>
        </authorList>
    </citation>
    <scope>NUCLEOTIDE SEQUENCE [LARGE SCALE GENOMIC DNA]</scope>
    <source>
        <strain evidence="2 3">P28004</strain>
    </source>
</reference>
<feature type="transmembrane region" description="Helical" evidence="1">
    <location>
        <begin position="59"/>
        <end position="80"/>
    </location>
</feature>
<feature type="transmembrane region" description="Helical" evidence="1">
    <location>
        <begin position="263"/>
        <end position="284"/>
    </location>
</feature>
<dbReference type="OrthoDB" id="9180256at2"/>
<dbReference type="RefSeq" id="WP_116417018.1">
    <property type="nucleotide sequence ID" value="NZ_NBXC01000002.1"/>
</dbReference>
<dbReference type="Gene3D" id="1.20.1250.20">
    <property type="entry name" value="MFS general substrate transporter like domains"/>
    <property type="match status" value="2"/>
</dbReference>
<feature type="transmembrane region" description="Helical" evidence="1">
    <location>
        <begin position="354"/>
        <end position="376"/>
    </location>
</feature>
<protein>
    <recommendedName>
        <fullName evidence="4">MFS transporter</fullName>
    </recommendedName>
</protein>
<accession>A0A3E0WDW8</accession>
<comment type="caution">
    <text evidence="2">The sequence shown here is derived from an EMBL/GenBank/DDBJ whole genome shotgun (WGS) entry which is preliminary data.</text>
</comment>
<dbReference type="SUPFAM" id="SSF103473">
    <property type="entry name" value="MFS general substrate transporter"/>
    <property type="match status" value="1"/>
</dbReference>
<dbReference type="Pfam" id="PF07690">
    <property type="entry name" value="MFS_1"/>
    <property type="match status" value="1"/>
</dbReference>
<dbReference type="InterPro" id="IPR011701">
    <property type="entry name" value="MFS"/>
</dbReference>
<evidence type="ECO:0000313" key="3">
    <source>
        <dbReference type="Proteomes" id="UP000257080"/>
    </source>
</evidence>
<dbReference type="AlphaFoldDB" id="A0A3E0WDW8"/>
<sequence length="414" mass="42328">MTAGSAHRSSGVRLLGSYTDILAVPGARRFALAGWLGRFARSTSGIATILLVSAETGSFTLAGAVAGAIVLGIAVGGPLWSRAADARGQARVIPFSLAITVVWAGALAAVVVLRAPVWSWFACAFLLGASSIDMGSLVRTRWRGLLGSQAERHTSLAFEAVMDELVFVVGPPVVTLIAATAGPLSGLLAGIVATVVGGTWLWAQRKTTPTVVVRDTIVGRRRARWRLPAGVLGMLPVYLAVGVVFASIDVGAVGVAREAGQTWLAGIILGVFAVGSVGAGLAFGPLSVRWPPATRVLASTVAYAVVVPCLLLLQTPVAIASVIFVAGLVTTPVLISGTSLIAGLVDDARLTEALTWPSIGLSVGVTLGGAITGLVIDRGTAFSAFLVSAVAAVAVGVFGTLCGLRERRRPRASR</sequence>
<name>A0A3E0WDW8_9MICO</name>
<evidence type="ECO:0000313" key="2">
    <source>
        <dbReference type="EMBL" id="RFA29494.1"/>
    </source>
</evidence>
<feature type="transmembrane region" description="Helical" evidence="1">
    <location>
        <begin position="92"/>
        <end position="111"/>
    </location>
</feature>
<dbReference type="InterPro" id="IPR036259">
    <property type="entry name" value="MFS_trans_sf"/>
</dbReference>
<gene>
    <name evidence="2" type="ORF">B7R25_00415</name>
</gene>
<feature type="transmembrane region" description="Helical" evidence="1">
    <location>
        <begin position="224"/>
        <end position="248"/>
    </location>
</feature>
<dbReference type="Proteomes" id="UP000257080">
    <property type="component" value="Unassembled WGS sequence"/>
</dbReference>
<keyword evidence="1" id="KW-0472">Membrane</keyword>
<dbReference type="GO" id="GO:0022857">
    <property type="term" value="F:transmembrane transporter activity"/>
    <property type="evidence" value="ECO:0007669"/>
    <property type="project" value="InterPro"/>
</dbReference>